<dbReference type="GO" id="GO:0008360">
    <property type="term" value="P:regulation of cell shape"/>
    <property type="evidence" value="ECO:0007669"/>
    <property type="project" value="UniProtKB-KW"/>
</dbReference>
<gene>
    <name evidence="11" type="ORF">SAMN06265368_4636</name>
</gene>
<dbReference type="PANTHER" id="PTHR21581:SF6">
    <property type="entry name" value="TRAFFICKING PROTEIN PARTICLE COMPLEX SUBUNIT 12"/>
    <property type="match status" value="1"/>
</dbReference>
<sequence length="418" mass="45458">MGVLSGFADKRMRKLTQKAKRFGVFAFLSASLILGAGMDLGAEAAKKKSKKKAPLPEVSVDEILSPNPMLLLDVDTGKVLYHRNGNQKWYPASLTKMMTAYVTFRAIASGELHPDSLVEISPHALSYPPSKMGFKVGTRLTVDNALKMVIVKSANDIAAALAERVSGSEAAFARRMNDEARRLGMVSSNFVNANGIHRPGQKSSARDMAVLARAILIEFPQYRPLFQIPAIRHGKRILRSYNKLLESYAGTNGMKTGFVCASGFNLVAAANRNGRQLVAVVLGAPNTQSRAETAAYLLNRGFTQPNMVSGRGLSIAQSASFGPQLEPINMRPEICTKRSNPKWSGRVKVIGSYLEPRFKLMDPVRVYAGIKKKKGRVVMPAQLVHLPLAAPRAKGPLKLTQLRKAQSGGLISLPKPKP</sequence>
<accession>A0A285PIG6</accession>
<dbReference type="GO" id="GO:0071555">
    <property type="term" value="P:cell wall organization"/>
    <property type="evidence" value="ECO:0007669"/>
    <property type="project" value="UniProtKB-KW"/>
</dbReference>
<dbReference type="PRINTS" id="PR00725">
    <property type="entry name" value="DADACBPTASE1"/>
</dbReference>
<evidence type="ECO:0000256" key="3">
    <source>
        <dbReference type="ARBA" id="ARBA00022801"/>
    </source>
</evidence>
<reference evidence="11 12" key="1">
    <citation type="submission" date="2017-09" db="EMBL/GenBank/DDBJ databases">
        <authorList>
            <person name="Ehlers B."/>
            <person name="Leendertz F.H."/>
        </authorList>
    </citation>
    <scope>NUCLEOTIDE SEQUENCE [LARGE SCALE GENOMIC DNA]</scope>
    <source>
        <strain evidence="11 12">DSM 18289</strain>
    </source>
</reference>
<keyword evidence="11" id="KW-0645">Protease</keyword>
<dbReference type="GO" id="GO:0006508">
    <property type="term" value="P:proteolysis"/>
    <property type="evidence" value="ECO:0007669"/>
    <property type="project" value="InterPro"/>
</dbReference>
<keyword evidence="4" id="KW-0133">Cell shape</keyword>
<evidence type="ECO:0000256" key="5">
    <source>
        <dbReference type="ARBA" id="ARBA00022984"/>
    </source>
</evidence>
<dbReference type="GO" id="GO:0009002">
    <property type="term" value="F:serine-type D-Ala-D-Ala carboxypeptidase activity"/>
    <property type="evidence" value="ECO:0007669"/>
    <property type="project" value="InterPro"/>
</dbReference>
<keyword evidence="2" id="KW-0732">Signal</keyword>
<dbReference type="AlphaFoldDB" id="A0A285PIG6"/>
<keyword evidence="5" id="KW-0573">Peptidoglycan synthesis</keyword>
<evidence type="ECO:0000259" key="10">
    <source>
        <dbReference type="Pfam" id="PF00768"/>
    </source>
</evidence>
<evidence type="ECO:0000256" key="4">
    <source>
        <dbReference type="ARBA" id="ARBA00022960"/>
    </source>
</evidence>
<protein>
    <submittedName>
        <fullName evidence="11">D-alanyl-D-alanine carboxypeptidase</fullName>
    </submittedName>
</protein>
<keyword evidence="11" id="KW-0121">Carboxypeptidase</keyword>
<evidence type="ECO:0000256" key="8">
    <source>
        <dbReference type="PIRSR" id="PIRSR618044-2"/>
    </source>
</evidence>
<evidence type="ECO:0000313" key="11">
    <source>
        <dbReference type="EMBL" id="SNZ21514.1"/>
    </source>
</evidence>
<proteinExistence type="inferred from homology"/>
<feature type="domain" description="Peptidase S11 D-alanyl-D-alanine carboxypeptidase A N-terminal" evidence="10">
    <location>
        <begin position="68"/>
        <end position="285"/>
    </location>
</feature>
<keyword evidence="12" id="KW-1185">Reference proteome</keyword>
<organism evidence="11 12">
    <name type="scientific">Cohaesibacter gelatinilyticus</name>
    <dbReference type="NCBI Taxonomy" id="372072"/>
    <lineage>
        <taxon>Bacteria</taxon>
        <taxon>Pseudomonadati</taxon>
        <taxon>Pseudomonadota</taxon>
        <taxon>Alphaproteobacteria</taxon>
        <taxon>Hyphomicrobiales</taxon>
        <taxon>Cohaesibacteraceae</taxon>
    </lineage>
</organism>
<dbReference type="Proteomes" id="UP000219439">
    <property type="component" value="Unassembled WGS sequence"/>
</dbReference>
<keyword evidence="6" id="KW-0961">Cell wall biogenesis/degradation</keyword>
<dbReference type="SUPFAM" id="SSF56601">
    <property type="entry name" value="beta-lactamase/transpeptidase-like"/>
    <property type="match status" value="1"/>
</dbReference>
<feature type="active site" description="Acyl-ester intermediate" evidence="7">
    <location>
        <position position="93"/>
    </location>
</feature>
<evidence type="ECO:0000313" key="12">
    <source>
        <dbReference type="Proteomes" id="UP000219439"/>
    </source>
</evidence>
<feature type="binding site" evidence="8">
    <location>
        <position position="255"/>
    </location>
    <ligand>
        <name>substrate</name>
    </ligand>
</feature>
<dbReference type="InterPro" id="IPR018044">
    <property type="entry name" value="Peptidase_S11"/>
</dbReference>
<dbReference type="Pfam" id="PF00768">
    <property type="entry name" value="Peptidase_S11"/>
    <property type="match status" value="1"/>
</dbReference>
<dbReference type="InterPro" id="IPR012338">
    <property type="entry name" value="Beta-lactam/transpept-like"/>
</dbReference>
<evidence type="ECO:0000256" key="6">
    <source>
        <dbReference type="ARBA" id="ARBA00023316"/>
    </source>
</evidence>
<dbReference type="GO" id="GO:0009252">
    <property type="term" value="P:peptidoglycan biosynthetic process"/>
    <property type="evidence" value="ECO:0007669"/>
    <property type="project" value="UniProtKB-KW"/>
</dbReference>
<comment type="similarity">
    <text evidence="1 9">Belongs to the peptidase S11 family.</text>
</comment>
<feature type="active site" evidence="7">
    <location>
        <position position="153"/>
    </location>
</feature>
<keyword evidence="3" id="KW-0378">Hydrolase</keyword>
<evidence type="ECO:0000256" key="2">
    <source>
        <dbReference type="ARBA" id="ARBA00022729"/>
    </source>
</evidence>
<name>A0A285PIG6_9HYPH</name>
<feature type="active site" description="Proton acceptor" evidence="7">
    <location>
        <position position="96"/>
    </location>
</feature>
<dbReference type="InterPro" id="IPR001967">
    <property type="entry name" value="Peptidase_S11_N"/>
</dbReference>
<dbReference type="EMBL" id="OBEL01000009">
    <property type="protein sequence ID" value="SNZ21514.1"/>
    <property type="molecule type" value="Genomic_DNA"/>
</dbReference>
<evidence type="ECO:0000256" key="7">
    <source>
        <dbReference type="PIRSR" id="PIRSR618044-1"/>
    </source>
</evidence>
<evidence type="ECO:0000256" key="9">
    <source>
        <dbReference type="RuleBase" id="RU004016"/>
    </source>
</evidence>
<evidence type="ECO:0000256" key="1">
    <source>
        <dbReference type="ARBA" id="ARBA00007164"/>
    </source>
</evidence>
<dbReference type="PANTHER" id="PTHR21581">
    <property type="entry name" value="D-ALANYL-D-ALANINE CARBOXYPEPTIDASE"/>
    <property type="match status" value="1"/>
</dbReference>
<dbReference type="Gene3D" id="3.40.710.10">
    <property type="entry name" value="DD-peptidase/beta-lactamase superfamily"/>
    <property type="match status" value="1"/>
</dbReference>